<accession>A0A2G9GGF9</accession>
<dbReference type="Proteomes" id="UP000231279">
    <property type="component" value="Unassembled WGS sequence"/>
</dbReference>
<evidence type="ECO:0000313" key="4">
    <source>
        <dbReference type="Proteomes" id="UP000231279"/>
    </source>
</evidence>
<reference evidence="4" key="1">
    <citation type="journal article" date="2018" name="Gigascience">
        <title>Genome assembly of the Pink Ipe (Handroanthus impetiginosus, Bignoniaceae), a highly valued, ecologically keystone Neotropical timber forest tree.</title>
        <authorList>
            <person name="Silva-Junior O.B."/>
            <person name="Grattapaglia D."/>
            <person name="Novaes E."/>
            <person name="Collevatti R.G."/>
        </authorList>
    </citation>
    <scope>NUCLEOTIDE SEQUENCE [LARGE SCALE GENOMIC DNA]</scope>
    <source>
        <strain evidence="4">cv. UFG-1</strain>
    </source>
</reference>
<organism evidence="3 4">
    <name type="scientific">Handroanthus impetiginosus</name>
    <dbReference type="NCBI Taxonomy" id="429701"/>
    <lineage>
        <taxon>Eukaryota</taxon>
        <taxon>Viridiplantae</taxon>
        <taxon>Streptophyta</taxon>
        <taxon>Embryophyta</taxon>
        <taxon>Tracheophyta</taxon>
        <taxon>Spermatophyta</taxon>
        <taxon>Magnoliopsida</taxon>
        <taxon>eudicotyledons</taxon>
        <taxon>Gunneridae</taxon>
        <taxon>Pentapetalae</taxon>
        <taxon>asterids</taxon>
        <taxon>lamiids</taxon>
        <taxon>Lamiales</taxon>
        <taxon>Bignoniaceae</taxon>
        <taxon>Crescentiina</taxon>
        <taxon>Tabebuia alliance</taxon>
        <taxon>Handroanthus</taxon>
    </lineage>
</organism>
<dbReference type="InterPro" id="IPR002213">
    <property type="entry name" value="UDP_glucos_trans"/>
</dbReference>
<evidence type="ECO:0000256" key="1">
    <source>
        <dbReference type="ARBA" id="ARBA00009995"/>
    </source>
</evidence>
<protein>
    <recommendedName>
        <fullName evidence="5">UDP-glucuronosyl and UDP-glucosyl transferase</fullName>
    </recommendedName>
</protein>
<keyword evidence="4" id="KW-1185">Reference proteome</keyword>
<name>A0A2G9GGF9_9LAMI</name>
<gene>
    <name evidence="3" type="ORF">CDL12_23374</name>
</gene>
<comment type="similarity">
    <text evidence="1">Belongs to the UDP-glycosyltransferase family.</text>
</comment>
<comment type="caution">
    <text evidence="3">The sequence shown here is derived from an EMBL/GenBank/DDBJ whole genome shotgun (WGS) entry which is preliminary data.</text>
</comment>
<dbReference type="AlphaFoldDB" id="A0A2G9GGF9"/>
<dbReference type="PANTHER" id="PTHR48045">
    <property type="entry name" value="UDP-GLYCOSYLTRANSFERASE 72B1"/>
    <property type="match status" value="1"/>
</dbReference>
<dbReference type="GO" id="GO:0008194">
    <property type="term" value="F:UDP-glycosyltransferase activity"/>
    <property type="evidence" value="ECO:0007669"/>
    <property type="project" value="InterPro"/>
</dbReference>
<dbReference type="FunFam" id="3.40.50.2000:FF:000056">
    <property type="entry name" value="Glycosyltransferase"/>
    <property type="match status" value="1"/>
</dbReference>
<dbReference type="CDD" id="cd03784">
    <property type="entry name" value="GT1_Gtf-like"/>
    <property type="match status" value="1"/>
</dbReference>
<dbReference type="OrthoDB" id="5835829at2759"/>
<evidence type="ECO:0008006" key="5">
    <source>
        <dbReference type="Google" id="ProtNLM"/>
    </source>
</evidence>
<dbReference type="PANTHER" id="PTHR48045:SF21">
    <property type="entry name" value="UDP-GLYCOSYLTRANSFERASE 83A1"/>
    <property type="match status" value="1"/>
</dbReference>
<sequence>MGNPHIIVMPYPAQGHVIPMLELSQQLTNHHFKFTFVNTDFDHRCITKSLSDSDNILEQVTMLNPRRIGAMGGQKLRKGKGLRGRLSVRRRLVFNIPRMVSDGIVDDNGKPLKNQTIHFSPAMPPINSNNFIWTHFGDLSAQRRIFHILVRNNNFSSKFTNWLICNSSYDLEPGVFSLYQNIVPIGPLLVKNRLGKSLTIFDQEQFEELALGLELTNRPFLWVVRQDITSGTGMKAYHQTIHLSHSDIDIIYPKGFKERVEKSGQRVRWAPQEEVLSHPSIALFISHCGWNSTIEGVSNGVPFLCWPHFLDQFINRSYIVDCWEVGLELEKEECGIVRKEELRNKVELVMSDKRYKTRALNLQSKVVSSAAEGSSQKNFSNFADWIKENKVIY</sequence>
<proteinExistence type="inferred from homology"/>
<dbReference type="SUPFAM" id="SSF53756">
    <property type="entry name" value="UDP-Glycosyltransferase/glycogen phosphorylase"/>
    <property type="match status" value="1"/>
</dbReference>
<dbReference type="Gene3D" id="3.40.50.2000">
    <property type="entry name" value="Glycogen Phosphorylase B"/>
    <property type="match status" value="3"/>
</dbReference>
<keyword evidence="2" id="KW-0808">Transferase</keyword>
<evidence type="ECO:0000313" key="3">
    <source>
        <dbReference type="EMBL" id="PIN04100.1"/>
    </source>
</evidence>
<evidence type="ECO:0000256" key="2">
    <source>
        <dbReference type="ARBA" id="ARBA00022679"/>
    </source>
</evidence>
<dbReference type="Pfam" id="PF00201">
    <property type="entry name" value="UDPGT"/>
    <property type="match status" value="1"/>
</dbReference>
<dbReference type="EMBL" id="NKXS01005277">
    <property type="protein sequence ID" value="PIN04100.1"/>
    <property type="molecule type" value="Genomic_DNA"/>
</dbReference>